<dbReference type="InterPro" id="IPR005844">
    <property type="entry name" value="A-D-PHexomutase_a/b/a-I"/>
</dbReference>
<feature type="active site" description="Phosphoserine intermediate" evidence="6">
    <location>
        <position position="109"/>
    </location>
</feature>
<protein>
    <recommendedName>
        <fullName evidence="6">Phosphoglucosamine mutase</fullName>
        <ecNumber evidence="6">5.4.2.10</ecNumber>
    </recommendedName>
</protein>
<evidence type="ECO:0000256" key="6">
    <source>
        <dbReference type="HAMAP-Rule" id="MF_01554"/>
    </source>
</evidence>
<organism evidence="11 12">
    <name type="scientific">Ottowia cancrivicina</name>
    <dbReference type="NCBI Taxonomy" id="3040346"/>
    <lineage>
        <taxon>Bacteria</taxon>
        <taxon>Pseudomonadati</taxon>
        <taxon>Pseudomonadota</taxon>
        <taxon>Betaproteobacteria</taxon>
        <taxon>Burkholderiales</taxon>
        <taxon>Comamonadaceae</taxon>
        <taxon>Ottowia</taxon>
    </lineage>
</organism>
<feature type="domain" description="Alpha-D-phosphohexomutase C-terminal" evidence="7">
    <location>
        <begin position="380"/>
        <end position="446"/>
    </location>
</feature>
<feature type="binding site" evidence="6">
    <location>
        <position position="250"/>
    </location>
    <ligand>
        <name>Mg(2+)</name>
        <dbReference type="ChEBI" id="CHEBI:18420"/>
    </ligand>
</feature>
<dbReference type="Gene3D" id="3.30.310.50">
    <property type="entry name" value="Alpha-D-phosphohexomutase, C-terminal domain"/>
    <property type="match status" value="1"/>
</dbReference>
<dbReference type="EMBL" id="JARVII010000027">
    <property type="protein sequence ID" value="MDG9700207.1"/>
    <property type="molecule type" value="Genomic_DNA"/>
</dbReference>
<keyword evidence="2 6" id="KW-0597">Phosphoprotein</keyword>
<dbReference type="InterPro" id="IPR005841">
    <property type="entry name" value="Alpha-D-phosphohexomutase_SF"/>
</dbReference>
<dbReference type="InterPro" id="IPR050060">
    <property type="entry name" value="Phosphoglucosamine_mutase"/>
</dbReference>
<feature type="binding site" description="via phosphate group" evidence="6">
    <location>
        <position position="109"/>
    </location>
    <ligand>
        <name>Mg(2+)</name>
        <dbReference type="ChEBI" id="CHEBI:18420"/>
    </ligand>
</feature>
<dbReference type="SUPFAM" id="SSF53738">
    <property type="entry name" value="Phosphoglucomutase, first 3 domains"/>
    <property type="match status" value="3"/>
</dbReference>
<dbReference type="InterPro" id="IPR036900">
    <property type="entry name" value="A-D-PHexomutase_C_sf"/>
</dbReference>
<dbReference type="RefSeq" id="WP_279524973.1">
    <property type="nucleotide sequence ID" value="NZ_JARVII010000027.1"/>
</dbReference>
<evidence type="ECO:0000256" key="1">
    <source>
        <dbReference type="ARBA" id="ARBA00010231"/>
    </source>
</evidence>
<dbReference type="PANTHER" id="PTHR42946">
    <property type="entry name" value="PHOSPHOHEXOSE MUTASE"/>
    <property type="match status" value="1"/>
</dbReference>
<evidence type="ECO:0000313" key="12">
    <source>
        <dbReference type="Proteomes" id="UP001237156"/>
    </source>
</evidence>
<dbReference type="PRINTS" id="PR00509">
    <property type="entry name" value="PGMPMM"/>
</dbReference>
<keyword evidence="4 6" id="KW-0460">Magnesium</keyword>
<feature type="binding site" evidence="6">
    <location>
        <position position="252"/>
    </location>
    <ligand>
        <name>Mg(2+)</name>
        <dbReference type="ChEBI" id="CHEBI:18420"/>
    </ligand>
</feature>
<dbReference type="SUPFAM" id="SSF55957">
    <property type="entry name" value="Phosphoglucomutase, C-terminal domain"/>
    <property type="match status" value="1"/>
</dbReference>
<keyword evidence="5 6" id="KW-0413">Isomerase</keyword>
<evidence type="ECO:0000256" key="2">
    <source>
        <dbReference type="ARBA" id="ARBA00022553"/>
    </source>
</evidence>
<comment type="caution">
    <text evidence="11">The sequence shown here is derived from an EMBL/GenBank/DDBJ whole genome shotgun (WGS) entry which is preliminary data.</text>
</comment>
<evidence type="ECO:0000313" key="11">
    <source>
        <dbReference type="EMBL" id="MDG9700207.1"/>
    </source>
</evidence>
<feature type="domain" description="Alpha-D-phosphohexomutase alpha/beta/alpha" evidence="9">
    <location>
        <begin position="164"/>
        <end position="261"/>
    </location>
</feature>
<dbReference type="NCBIfam" id="NF008139">
    <property type="entry name" value="PRK10887.1"/>
    <property type="match status" value="1"/>
</dbReference>
<dbReference type="GO" id="GO:0000287">
    <property type="term" value="F:magnesium ion binding"/>
    <property type="evidence" value="ECO:0007669"/>
    <property type="project" value="UniProtKB-UniRule"/>
</dbReference>
<evidence type="ECO:0000256" key="3">
    <source>
        <dbReference type="ARBA" id="ARBA00022723"/>
    </source>
</evidence>
<name>A0AAW6RMU7_9BURK</name>
<dbReference type="GO" id="GO:0006048">
    <property type="term" value="P:UDP-N-acetylglucosamine biosynthetic process"/>
    <property type="evidence" value="ECO:0007669"/>
    <property type="project" value="TreeGrafter"/>
</dbReference>
<sequence length="451" mass="47922">MTRQYFGTDGIRGTVGQPPITPDFVLRLGHAVGRVLKRQSQSAQGQSGSPLVLIGKDTRISGYMLESALESGLNSAGVGALLLGPVPTPAVAYLTRAQRASLGVVISASHNRYADNGIKFFSADGAKLPDEWEQQVEAALQEAPQWVESAALGRSRRLDDAAGRYIEFCKSTFGADLSLRGLKIVVDAAHGAAYQIAPAVFHELGAEVIAIGNQPDGLNINDGVGATHPQALQQAVRQHGAHIGIALDGDADRLQMVDGHGRLYTGDELLYLLALHRLEQGALLAGVVGTLMTNMAVELALQQRGLQLVRAKVGDRYVLEELMARRWPLGGEGSGHLLVLDKHTTGDGIVSALQVLHALVQTGRTLAEALAGVQLFPQPLINVRLAPGQDWQNNPRLQQATRAAEAELGRAGRVLIRASGTEPLVRVMVECPDAAQAQRLAQSLADALRAG</sequence>
<dbReference type="InterPro" id="IPR005843">
    <property type="entry name" value="A-D-PHexomutase_C"/>
</dbReference>
<dbReference type="Proteomes" id="UP001237156">
    <property type="component" value="Unassembled WGS sequence"/>
</dbReference>
<comment type="catalytic activity">
    <reaction evidence="6">
        <text>alpha-D-glucosamine 1-phosphate = D-glucosamine 6-phosphate</text>
        <dbReference type="Rhea" id="RHEA:23424"/>
        <dbReference type="ChEBI" id="CHEBI:58516"/>
        <dbReference type="ChEBI" id="CHEBI:58725"/>
        <dbReference type="EC" id="5.4.2.10"/>
    </reaction>
</comment>
<dbReference type="InterPro" id="IPR005846">
    <property type="entry name" value="A-D-PHexomutase_a/b/a-III"/>
</dbReference>
<dbReference type="PANTHER" id="PTHR42946:SF1">
    <property type="entry name" value="PHOSPHOGLUCOMUTASE (ALPHA-D-GLUCOSE-1,6-BISPHOSPHATE-DEPENDENT)"/>
    <property type="match status" value="1"/>
</dbReference>
<dbReference type="AlphaFoldDB" id="A0AAW6RMU7"/>
<dbReference type="GO" id="GO:0008966">
    <property type="term" value="F:phosphoglucosamine mutase activity"/>
    <property type="evidence" value="ECO:0007669"/>
    <property type="project" value="UniProtKB-UniRule"/>
</dbReference>
<comment type="function">
    <text evidence="6">Catalyzes the conversion of glucosamine-6-phosphate to glucosamine-1-phosphate.</text>
</comment>
<evidence type="ECO:0000259" key="7">
    <source>
        <dbReference type="Pfam" id="PF00408"/>
    </source>
</evidence>
<dbReference type="Pfam" id="PF02880">
    <property type="entry name" value="PGM_PMM_III"/>
    <property type="match status" value="1"/>
</dbReference>
<comment type="PTM">
    <text evidence="6">Activated by phosphorylation.</text>
</comment>
<reference evidence="11 12" key="1">
    <citation type="submission" date="2023-04" db="EMBL/GenBank/DDBJ databases">
        <title>Ottowia paracancer sp. nov., isolated from human stomach.</title>
        <authorList>
            <person name="Song Y."/>
        </authorList>
    </citation>
    <scope>NUCLEOTIDE SEQUENCE [LARGE SCALE GENOMIC DNA]</scope>
    <source>
        <strain evidence="11 12">10c7w1</strain>
    </source>
</reference>
<feature type="domain" description="Alpha-D-phosphohexomutase alpha/beta/alpha" evidence="8">
    <location>
        <begin position="3"/>
        <end position="142"/>
    </location>
</feature>
<dbReference type="Gene3D" id="3.40.120.10">
    <property type="entry name" value="Alpha-D-Glucose-1,6-Bisphosphate, subunit A, domain 3"/>
    <property type="match status" value="3"/>
</dbReference>
<evidence type="ECO:0000259" key="9">
    <source>
        <dbReference type="Pfam" id="PF02879"/>
    </source>
</evidence>
<dbReference type="CDD" id="cd05802">
    <property type="entry name" value="GlmM"/>
    <property type="match status" value="1"/>
</dbReference>
<dbReference type="FunFam" id="3.40.120.10:FF:000001">
    <property type="entry name" value="Phosphoglucosamine mutase"/>
    <property type="match status" value="1"/>
</dbReference>
<dbReference type="HAMAP" id="MF_01554_B">
    <property type="entry name" value="GlmM_B"/>
    <property type="match status" value="1"/>
</dbReference>
<keyword evidence="12" id="KW-1185">Reference proteome</keyword>
<dbReference type="InterPro" id="IPR005845">
    <property type="entry name" value="A-D-PHexomutase_a/b/a-II"/>
</dbReference>
<gene>
    <name evidence="6 11" type="primary">glmM</name>
    <name evidence="11" type="ORF">QB898_10895</name>
</gene>
<evidence type="ECO:0000259" key="10">
    <source>
        <dbReference type="Pfam" id="PF02880"/>
    </source>
</evidence>
<comment type="cofactor">
    <cofactor evidence="6">
        <name>Mg(2+)</name>
        <dbReference type="ChEBI" id="CHEBI:18420"/>
    </cofactor>
    <text evidence="6">Binds 1 Mg(2+) ion per subunit.</text>
</comment>
<feature type="modified residue" description="Phosphoserine" evidence="6">
    <location>
        <position position="109"/>
    </location>
</feature>
<proteinExistence type="inferred from homology"/>
<dbReference type="GO" id="GO:0004615">
    <property type="term" value="F:phosphomannomutase activity"/>
    <property type="evidence" value="ECO:0007669"/>
    <property type="project" value="TreeGrafter"/>
</dbReference>
<evidence type="ECO:0000256" key="5">
    <source>
        <dbReference type="ARBA" id="ARBA00023235"/>
    </source>
</evidence>
<keyword evidence="3 6" id="KW-0479">Metal-binding</keyword>
<dbReference type="GO" id="GO:0005829">
    <property type="term" value="C:cytosol"/>
    <property type="evidence" value="ECO:0007669"/>
    <property type="project" value="TreeGrafter"/>
</dbReference>
<dbReference type="Pfam" id="PF02879">
    <property type="entry name" value="PGM_PMM_II"/>
    <property type="match status" value="1"/>
</dbReference>
<dbReference type="Pfam" id="PF02878">
    <property type="entry name" value="PGM_PMM_I"/>
    <property type="match status" value="1"/>
</dbReference>
<accession>A0AAW6RMU7</accession>
<evidence type="ECO:0000256" key="4">
    <source>
        <dbReference type="ARBA" id="ARBA00022842"/>
    </source>
</evidence>
<evidence type="ECO:0000259" key="8">
    <source>
        <dbReference type="Pfam" id="PF02878"/>
    </source>
</evidence>
<dbReference type="NCBIfam" id="TIGR01455">
    <property type="entry name" value="glmM"/>
    <property type="match status" value="1"/>
</dbReference>
<feature type="binding site" evidence="6">
    <location>
        <position position="248"/>
    </location>
    <ligand>
        <name>Mg(2+)</name>
        <dbReference type="ChEBI" id="CHEBI:18420"/>
    </ligand>
</feature>
<dbReference type="FunFam" id="3.40.120.10:FF:000003">
    <property type="entry name" value="Phosphoglucosamine mutase"/>
    <property type="match status" value="1"/>
</dbReference>
<dbReference type="Pfam" id="PF00408">
    <property type="entry name" value="PGM_PMM_IV"/>
    <property type="match status" value="1"/>
</dbReference>
<feature type="domain" description="Alpha-D-phosphohexomutase alpha/beta/alpha" evidence="10">
    <location>
        <begin position="265"/>
        <end position="371"/>
    </location>
</feature>
<dbReference type="EC" id="5.4.2.10" evidence="6"/>
<dbReference type="InterPro" id="IPR006352">
    <property type="entry name" value="GlmM_bact"/>
</dbReference>
<dbReference type="GO" id="GO:0005975">
    <property type="term" value="P:carbohydrate metabolic process"/>
    <property type="evidence" value="ECO:0007669"/>
    <property type="project" value="InterPro"/>
</dbReference>
<dbReference type="GO" id="GO:0009252">
    <property type="term" value="P:peptidoglycan biosynthetic process"/>
    <property type="evidence" value="ECO:0007669"/>
    <property type="project" value="TreeGrafter"/>
</dbReference>
<comment type="similarity">
    <text evidence="1 6">Belongs to the phosphohexose mutase family.</text>
</comment>
<dbReference type="InterPro" id="IPR016055">
    <property type="entry name" value="A-D-PHexomutase_a/b/a-I/II/III"/>
</dbReference>
<dbReference type="FunFam" id="3.30.310.50:FF:000001">
    <property type="entry name" value="Phosphoglucosamine mutase"/>
    <property type="match status" value="1"/>
</dbReference>